<gene>
    <name evidence="1" type="ORF">MNBD_GAMMA13-328</name>
</gene>
<proteinExistence type="predicted"/>
<sequence>MVHLFDLYKFSIKLVGLNLFGQSGDKWNGNAVGRMNSTLRFYRCGSKPSVGLNLFGQDSDKWNSNVVGRMNSTLRFYRCGLKPSVGLNLFGQE</sequence>
<name>A0A3B0YDM3_9ZZZZ</name>
<dbReference type="AlphaFoldDB" id="A0A3B0YDM3"/>
<accession>A0A3B0YDM3</accession>
<reference evidence="1" key="1">
    <citation type="submission" date="2018-06" db="EMBL/GenBank/DDBJ databases">
        <authorList>
            <person name="Zhirakovskaya E."/>
        </authorList>
    </citation>
    <scope>NUCLEOTIDE SEQUENCE</scope>
</reference>
<dbReference type="EMBL" id="UOFK01000040">
    <property type="protein sequence ID" value="VAW73707.1"/>
    <property type="molecule type" value="Genomic_DNA"/>
</dbReference>
<organism evidence="1">
    <name type="scientific">hydrothermal vent metagenome</name>
    <dbReference type="NCBI Taxonomy" id="652676"/>
    <lineage>
        <taxon>unclassified sequences</taxon>
        <taxon>metagenomes</taxon>
        <taxon>ecological metagenomes</taxon>
    </lineage>
</organism>
<protein>
    <submittedName>
        <fullName evidence="1">Uncharacterized protein</fullName>
    </submittedName>
</protein>
<evidence type="ECO:0000313" key="1">
    <source>
        <dbReference type="EMBL" id="VAW73707.1"/>
    </source>
</evidence>